<name>A0A0V1G9C7_TRIPS</name>
<protein>
    <submittedName>
        <fullName evidence="1">Uncharacterized protein</fullName>
    </submittedName>
</protein>
<organism evidence="1 2">
    <name type="scientific">Trichinella pseudospiralis</name>
    <name type="common">Parasitic roundworm</name>
    <dbReference type="NCBI Taxonomy" id="6337"/>
    <lineage>
        <taxon>Eukaryota</taxon>
        <taxon>Metazoa</taxon>
        <taxon>Ecdysozoa</taxon>
        <taxon>Nematoda</taxon>
        <taxon>Enoplea</taxon>
        <taxon>Dorylaimia</taxon>
        <taxon>Trichinellida</taxon>
        <taxon>Trichinellidae</taxon>
        <taxon>Trichinella</taxon>
    </lineage>
</organism>
<feature type="non-terminal residue" evidence="1">
    <location>
        <position position="42"/>
    </location>
</feature>
<dbReference type="Proteomes" id="UP000054826">
    <property type="component" value="Unassembled WGS sequence"/>
</dbReference>
<evidence type="ECO:0000313" key="2">
    <source>
        <dbReference type="Proteomes" id="UP000054826"/>
    </source>
</evidence>
<gene>
    <name evidence="1" type="ORF">T4C_12960</name>
</gene>
<accession>A0A0V1G9C7</accession>
<comment type="caution">
    <text evidence="1">The sequence shown here is derived from an EMBL/GenBank/DDBJ whole genome shotgun (WGS) entry which is preliminary data.</text>
</comment>
<dbReference type="EMBL" id="JYDV01005117">
    <property type="protein sequence ID" value="KRY94833.1"/>
    <property type="molecule type" value="Genomic_DNA"/>
</dbReference>
<dbReference type="AlphaFoldDB" id="A0A0V1G9C7"/>
<evidence type="ECO:0000313" key="1">
    <source>
        <dbReference type="EMBL" id="KRY94833.1"/>
    </source>
</evidence>
<proteinExistence type="predicted"/>
<reference evidence="1 2" key="1">
    <citation type="submission" date="2015-01" db="EMBL/GenBank/DDBJ databases">
        <title>Evolution of Trichinella species and genotypes.</title>
        <authorList>
            <person name="Korhonen P.K."/>
            <person name="Edoardo P."/>
            <person name="Giuseppe L.R."/>
            <person name="Gasser R.B."/>
        </authorList>
    </citation>
    <scope>NUCLEOTIDE SEQUENCE [LARGE SCALE GENOMIC DNA]</scope>
    <source>
        <strain evidence="1">ISS176</strain>
    </source>
</reference>
<sequence length="42" mass="4815">MSGKKLLSQTISLFLIRCVQQKTLKWLGNATRPIPIITELHH</sequence>